<name>A0ABQ3DDJ3_9ACTN</name>
<keyword evidence="1" id="KW-0732">Signal</keyword>
<evidence type="ECO:0000256" key="1">
    <source>
        <dbReference type="SAM" id="SignalP"/>
    </source>
</evidence>
<evidence type="ECO:0000313" key="3">
    <source>
        <dbReference type="Proteomes" id="UP000599437"/>
    </source>
</evidence>
<feature type="signal peptide" evidence="1">
    <location>
        <begin position="1"/>
        <end position="32"/>
    </location>
</feature>
<gene>
    <name evidence="2" type="ORF">GCM10010346_01220</name>
</gene>
<keyword evidence="3" id="KW-1185">Reference proteome</keyword>
<protein>
    <submittedName>
        <fullName evidence="2">Membrane protein</fullName>
    </submittedName>
</protein>
<reference evidence="3" key="1">
    <citation type="journal article" date="2019" name="Int. J. Syst. Evol. Microbiol.">
        <title>The Global Catalogue of Microorganisms (GCM) 10K type strain sequencing project: providing services to taxonomists for standard genome sequencing and annotation.</title>
        <authorList>
            <consortium name="The Broad Institute Genomics Platform"/>
            <consortium name="The Broad Institute Genome Sequencing Center for Infectious Disease"/>
            <person name="Wu L."/>
            <person name="Ma J."/>
        </authorList>
    </citation>
    <scope>NUCLEOTIDE SEQUENCE [LARGE SCALE GENOMIC DNA]</scope>
    <source>
        <strain evidence="3">JCM 4737</strain>
    </source>
</reference>
<organism evidence="2 3">
    <name type="scientific">Streptomyces chryseus</name>
    <dbReference type="NCBI Taxonomy" id="68186"/>
    <lineage>
        <taxon>Bacteria</taxon>
        <taxon>Bacillati</taxon>
        <taxon>Actinomycetota</taxon>
        <taxon>Actinomycetes</taxon>
        <taxon>Kitasatosporales</taxon>
        <taxon>Streptomycetaceae</taxon>
        <taxon>Streptomyces</taxon>
    </lineage>
</organism>
<accession>A0ABQ3DDJ3</accession>
<dbReference type="Proteomes" id="UP000599437">
    <property type="component" value="Unassembled WGS sequence"/>
</dbReference>
<comment type="caution">
    <text evidence="2">The sequence shown here is derived from an EMBL/GenBank/DDBJ whole genome shotgun (WGS) entry which is preliminary data.</text>
</comment>
<feature type="chain" id="PRO_5046102067" evidence="1">
    <location>
        <begin position="33"/>
        <end position="74"/>
    </location>
</feature>
<evidence type="ECO:0000313" key="2">
    <source>
        <dbReference type="EMBL" id="GHA82747.1"/>
    </source>
</evidence>
<dbReference type="EMBL" id="BMVO01000001">
    <property type="protein sequence ID" value="GHA82747.1"/>
    <property type="molecule type" value="Genomic_DNA"/>
</dbReference>
<proteinExistence type="predicted"/>
<sequence length="74" mass="7675">MTAQQVRALARRMTGCGAVLMAVGLSAGVAHADETHTNAHNAPRVMLISTGQIDDPLEDVLEHTAILGRIGVSG</sequence>